<reference evidence="2 3" key="1">
    <citation type="journal article" date="2021" name="Elife">
        <title>Chloroplast acquisition without the gene transfer in kleptoplastic sea slugs, Plakobranchus ocellatus.</title>
        <authorList>
            <person name="Maeda T."/>
            <person name="Takahashi S."/>
            <person name="Yoshida T."/>
            <person name="Shimamura S."/>
            <person name="Takaki Y."/>
            <person name="Nagai Y."/>
            <person name="Toyoda A."/>
            <person name="Suzuki Y."/>
            <person name="Arimoto A."/>
            <person name="Ishii H."/>
            <person name="Satoh N."/>
            <person name="Nishiyama T."/>
            <person name="Hasebe M."/>
            <person name="Maruyama T."/>
            <person name="Minagawa J."/>
            <person name="Obokata J."/>
            <person name="Shigenobu S."/>
        </authorList>
    </citation>
    <scope>NUCLEOTIDE SEQUENCE [LARGE SCALE GENOMIC DNA]</scope>
</reference>
<comment type="caution">
    <text evidence="2">The sequence shown here is derived from an EMBL/GenBank/DDBJ whole genome shotgun (WGS) entry which is preliminary data.</text>
</comment>
<dbReference type="EMBL" id="BMAT01005384">
    <property type="protein sequence ID" value="GFR92254.1"/>
    <property type="molecule type" value="Genomic_DNA"/>
</dbReference>
<gene>
    <name evidence="2" type="ORF">ElyMa_002613500</name>
</gene>
<evidence type="ECO:0000313" key="2">
    <source>
        <dbReference type="EMBL" id="GFR92254.1"/>
    </source>
</evidence>
<sequence>MLTGLKKMWQTFTTLTGLGKITQLLKAAFSRGPVNPKVGSSQPSWRVWPVTGRLKDPDSRSGSVGEISAASVQTTVPLHGRPVASSHRKVV</sequence>
<protein>
    <submittedName>
        <fullName evidence="2">Uncharacterized protein</fullName>
    </submittedName>
</protein>
<dbReference type="Proteomes" id="UP000762676">
    <property type="component" value="Unassembled WGS sequence"/>
</dbReference>
<keyword evidence="3" id="KW-1185">Reference proteome</keyword>
<proteinExistence type="predicted"/>
<organism evidence="2 3">
    <name type="scientific">Elysia marginata</name>
    <dbReference type="NCBI Taxonomy" id="1093978"/>
    <lineage>
        <taxon>Eukaryota</taxon>
        <taxon>Metazoa</taxon>
        <taxon>Spiralia</taxon>
        <taxon>Lophotrochozoa</taxon>
        <taxon>Mollusca</taxon>
        <taxon>Gastropoda</taxon>
        <taxon>Heterobranchia</taxon>
        <taxon>Euthyneura</taxon>
        <taxon>Panpulmonata</taxon>
        <taxon>Sacoglossa</taxon>
        <taxon>Placobranchoidea</taxon>
        <taxon>Plakobranchidae</taxon>
        <taxon>Elysia</taxon>
    </lineage>
</organism>
<evidence type="ECO:0000256" key="1">
    <source>
        <dbReference type="SAM" id="MobiDB-lite"/>
    </source>
</evidence>
<feature type="region of interest" description="Disordered" evidence="1">
    <location>
        <begin position="32"/>
        <end position="68"/>
    </location>
</feature>
<evidence type="ECO:0000313" key="3">
    <source>
        <dbReference type="Proteomes" id="UP000762676"/>
    </source>
</evidence>
<dbReference type="AlphaFoldDB" id="A0AAV4H3G1"/>
<accession>A0AAV4H3G1</accession>
<name>A0AAV4H3G1_9GAST</name>